<dbReference type="Proteomes" id="UP000220836">
    <property type="component" value="Unassembled WGS sequence"/>
</dbReference>
<proteinExistence type="predicted"/>
<dbReference type="AlphaFoldDB" id="A0A238L5N4"/>
<evidence type="ECO:0000313" key="1">
    <source>
        <dbReference type="EMBL" id="SMX50423.1"/>
    </source>
</evidence>
<name>A0A238L5N4_9RHOB</name>
<keyword evidence="2" id="KW-1185">Reference proteome</keyword>
<dbReference type="EMBL" id="FXYH01000032">
    <property type="protein sequence ID" value="SMX50423.1"/>
    <property type="molecule type" value="Genomic_DNA"/>
</dbReference>
<sequence length="57" mass="5995">MTFLSETALGLDQDPEDIILTVQVAVPGLEKGQEVAAGPAKRDSTIILMAVRATILS</sequence>
<gene>
    <name evidence="1" type="ORF">PEV8663_04636</name>
</gene>
<reference evidence="1 2" key="1">
    <citation type="submission" date="2017-05" db="EMBL/GenBank/DDBJ databases">
        <authorList>
            <person name="Song R."/>
            <person name="Chenine A.L."/>
            <person name="Ruprecht R.M."/>
        </authorList>
    </citation>
    <scope>NUCLEOTIDE SEQUENCE [LARGE SCALE GENOMIC DNA]</scope>
    <source>
        <strain evidence="1 2">CECT 8663</strain>
    </source>
</reference>
<evidence type="ECO:0000313" key="2">
    <source>
        <dbReference type="Proteomes" id="UP000220836"/>
    </source>
</evidence>
<organism evidence="1 2">
    <name type="scientific">Pelagimonas varians</name>
    <dbReference type="NCBI Taxonomy" id="696760"/>
    <lineage>
        <taxon>Bacteria</taxon>
        <taxon>Pseudomonadati</taxon>
        <taxon>Pseudomonadota</taxon>
        <taxon>Alphaproteobacteria</taxon>
        <taxon>Rhodobacterales</taxon>
        <taxon>Roseobacteraceae</taxon>
        <taxon>Pelagimonas</taxon>
    </lineage>
</organism>
<accession>A0A238L5N4</accession>
<protein>
    <submittedName>
        <fullName evidence="1">Uncharacterized protein</fullName>
    </submittedName>
</protein>